<protein>
    <submittedName>
        <fullName evidence="1">Uncharacterized protein</fullName>
    </submittedName>
</protein>
<keyword evidence="2" id="KW-1185">Reference proteome</keyword>
<gene>
    <name evidence="1" type="ORF">NCTC12151_03493</name>
</gene>
<dbReference type="Proteomes" id="UP000249005">
    <property type="component" value="Chromosome 1"/>
</dbReference>
<organism evidence="1 2">
    <name type="scientific">Leminorella richardii</name>
    <dbReference type="NCBI Taxonomy" id="158841"/>
    <lineage>
        <taxon>Bacteria</taxon>
        <taxon>Pseudomonadati</taxon>
        <taxon>Pseudomonadota</taxon>
        <taxon>Gammaproteobacteria</taxon>
        <taxon>Enterobacterales</taxon>
        <taxon>Budviciaceae</taxon>
        <taxon>Leminorella</taxon>
    </lineage>
</organism>
<evidence type="ECO:0000313" key="2">
    <source>
        <dbReference type="Proteomes" id="UP000249005"/>
    </source>
</evidence>
<reference evidence="1 2" key="1">
    <citation type="submission" date="2018-06" db="EMBL/GenBank/DDBJ databases">
        <authorList>
            <consortium name="Pathogen Informatics"/>
            <person name="Doyle S."/>
        </authorList>
    </citation>
    <scope>NUCLEOTIDE SEQUENCE [LARGE SCALE GENOMIC DNA]</scope>
    <source>
        <strain evidence="1 2">NCTC12151</strain>
    </source>
</reference>
<accession>A0A2X4V0K7</accession>
<proteinExistence type="predicted"/>
<sequence length="172" mass="19763">MVSYLNYAKNVINNLPDENNVGHFANEAWLQLREYFRRWVLLVDELSLEGIGNPLLFKLSTVLGVDVTNSIEKRLSTDFVNIDSRALCGLAKVSLKKYLIWSAAIDEGHEVANRHRNMFNPLIEYFSFGYALSLHHGEILFGPDWYSTGLFIRSNYANLELRLSVYDEQGDQ</sequence>
<dbReference type="EMBL" id="LS483470">
    <property type="protein sequence ID" value="SQI44159.1"/>
    <property type="molecule type" value="Genomic_DNA"/>
</dbReference>
<name>A0A2X4V0K7_9GAMM</name>
<dbReference type="KEGG" id="lri:NCTC12151_03493"/>
<dbReference type="AlphaFoldDB" id="A0A2X4V0K7"/>
<dbReference type="RefSeq" id="WP_111741753.1">
    <property type="nucleotide sequence ID" value="NZ_LR698987.1"/>
</dbReference>
<evidence type="ECO:0000313" key="1">
    <source>
        <dbReference type="EMBL" id="SQI44159.1"/>
    </source>
</evidence>